<dbReference type="RefSeq" id="WP_213496590.1">
    <property type="nucleotide sequence ID" value="NZ_CP074694.1"/>
</dbReference>
<evidence type="ECO:0000256" key="1">
    <source>
        <dbReference type="SAM" id="Phobius"/>
    </source>
</evidence>
<dbReference type="AlphaFoldDB" id="A0A8E6B4J1"/>
<keyword evidence="1" id="KW-0812">Transmembrane</keyword>
<name>A0A8E6B4J1_9BACT</name>
<evidence type="ECO:0000313" key="2">
    <source>
        <dbReference type="EMBL" id="QVL32025.1"/>
    </source>
</evidence>
<protein>
    <submittedName>
        <fullName evidence="2">Uncharacterized protein</fullName>
    </submittedName>
</protein>
<dbReference type="Proteomes" id="UP000676194">
    <property type="component" value="Chromosome"/>
</dbReference>
<evidence type="ECO:0000313" key="3">
    <source>
        <dbReference type="Proteomes" id="UP000676194"/>
    </source>
</evidence>
<keyword evidence="1" id="KW-0472">Membrane</keyword>
<keyword evidence="3" id="KW-1185">Reference proteome</keyword>
<dbReference type="EMBL" id="CP074694">
    <property type="protein sequence ID" value="QVL32025.1"/>
    <property type="molecule type" value="Genomic_DNA"/>
</dbReference>
<reference evidence="2" key="1">
    <citation type="submission" date="2021-05" db="EMBL/GenBank/DDBJ databases">
        <title>Complete genome sequence of the cellulolytic planctomycete Telmatocola sphagniphila SP2T and characterization of the first cellulase from planctomycetes.</title>
        <authorList>
            <person name="Rakitin A.L."/>
            <person name="Beletsky A.V."/>
            <person name="Naumoff D.G."/>
            <person name="Kulichevskaya I.S."/>
            <person name="Mardanov A.V."/>
            <person name="Ravin N.V."/>
            <person name="Dedysh S.N."/>
        </authorList>
    </citation>
    <scope>NUCLEOTIDE SEQUENCE</scope>
    <source>
        <strain evidence="2">SP2T</strain>
    </source>
</reference>
<gene>
    <name evidence="2" type="ORF">KIH39_24845</name>
</gene>
<sequence length="481" mass="55342">MRIRLPQNRVNRYTIYLAIAILLYFVGIILYRAKITHDSARELEEITSRLDREDPGWRWEDFLTNRARLPDEDNSYFLLQKICNLPSPASTNGQVNISEWRTLPEGMPADFADSIAQLLADNPERISLARKLENFPEGRHQIDPVAMINSDFKLAQKIRGVGIELLWDVWIHSQIHQFDVCVQDIRAIRNTARSCSEDGLIPFLVRNSIDFLACNATQQMISQGEIKSSSLELLQKEILKEIRDLNLKKAIRMERARNLKAMEFLLNRPEALSEKLEEAISTSQEGKEITVSVKKLVHLLSWRYPLYAKADQAFMLRMMTEQIDNLDKPPRELFDYVEKQAKEISDLEQSPVQARNALSRTMVFRLFAVRGDYRCRGTLRATACGLGAERFRIVNKRWPNNLEELVPKFLEKVEEDPFTGKPLLFKRLNDGIVIYSVGQDLKDDGGDVLGVVTDSSKRGAYKSNLPTDIGFRLWDVNKRGK</sequence>
<keyword evidence="1" id="KW-1133">Transmembrane helix</keyword>
<dbReference type="KEGG" id="tsph:KIH39_24845"/>
<proteinExistence type="predicted"/>
<accession>A0A8E6B4J1</accession>
<feature type="transmembrane region" description="Helical" evidence="1">
    <location>
        <begin position="12"/>
        <end position="31"/>
    </location>
</feature>
<organism evidence="2 3">
    <name type="scientific">Telmatocola sphagniphila</name>
    <dbReference type="NCBI Taxonomy" id="1123043"/>
    <lineage>
        <taxon>Bacteria</taxon>
        <taxon>Pseudomonadati</taxon>
        <taxon>Planctomycetota</taxon>
        <taxon>Planctomycetia</taxon>
        <taxon>Gemmatales</taxon>
        <taxon>Gemmataceae</taxon>
    </lineage>
</organism>